<dbReference type="GO" id="GO:0004222">
    <property type="term" value="F:metalloendopeptidase activity"/>
    <property type="evidence" value="ECO:0007669"/>
    <property type="project" value="InterPro"/>
</dbReference>
<evidence type="ECO:0000256" key="1">
    <source>
        <dbReference type="ARBA" id="ARBA00004498"/>
    </source>
</evidence>
<feature type="binding site" description="in inhibited form" evidence="16">
    <location>
        <position position="86"/>
    </location>
    <ligand>
        <name>Zn(2+)</name>
        <dbReference type="ChEBI" id="CHEBI:29105"/>
        <label>2</label>
        <note>catalytic</note>
    </ligand>
</feature>
<dbReference type="GeneTree" id="ENSGT00940000157450"/>
<dbReference type="FunFam" id="3.40.390.10:FF:000007">
    <property type="entry name" value="Collagenase 3"/>
    <property type="match status" value="1"/>
</dbReference>
<keyword evidence="21" id="KW-1185">Reference proteome</keyword>
<accession>A0AAY4APP6</accession>
<feature type="binding site" evidence="16">
    <location>
        <position position="192"/>
    </location>
    <ligand>
        <name>Ca(2+)</name>
        <dbReference type="ChEBI" id="CHEBI:29108"/>
        <label>3</label>
    </ligand>
</feature>
<gene>
    <name evidence="20" type="primary">MMP13</name>
</gene>
<dbReference type="InterPro" id="IPR006026">
    <property type="entry name" value="Peptidase_Metallo"/>
</dbReference>
<dbReference type="Pfam" id="PF00413">
    <property type="entry name" value="Peptidase_M10"/>
    <property type="match status" value="1"/>
</dbReference>
<evidence type="ECO:0000256" key="2">
    <source>
        <dbReference type="ARBA" id="ARBA00010370"/>
    </source>
</evidence>
<evidence type="ECO:0000313" key="20">
    <source>
        <dbReference type="Ensembl" id="ENSDCDP00010009321.1"/>
    </source>
</evidence>
<comment type="similarity">
    <text evidence="2">Belongs to the peptidase M10A family.</text>
</comment>
<name>A0AAY4APP6_9TELE</name>
<evidence type="ECO:0000256" key="15">
    <source>
        <dbReference type="PIRSR" id="PIRSR621190-1"/>
    </source>
</evidence>
<evidence type="ECO:0000256" key="13">
    <source>
        <dbReference type="ARBA" id="ARBA00023145"/>
    </source>
</evidence>
<evidence type="ECO:0000256" key="18">
    <source>
        <dbReference type="SAM" id="SignalP"/>
    </source>
</evidence>
<evidence type="ECO:0000256" key="7">
    <source>
        <dbReference type="ARBA" id="ARBA00022729"/>
    </source>
</evidence>
<feature type="binding site" evidence="16">
    <location>
        <position position="231"/>
    </location>
    <ligand>
        <name>Zn(2+)</name>
        <dbReference type="ChEBI" id="CHEBI:29105"/>
        <label>2</label>
        <note>catalytic</note>
    </ligand>
</feature>
<evidence type="ECO:0000256" key="10">
    <source>
        <dbReference type="ARBA" id="ARBA00022837"/>
    </source>
</evidence>
<feature type="binding site" evidence="16">
    <location>
        <position position="169"/>
    </location>
    <ligand>
        <name>Ca(2+)</name>
        <dbReference type="ChEBI" id="CHEBI:29108"/>
        <label>3</label>
    </ligand>
</feature>
<dbReference type="Proteomes" id="UP000694580">
    <property type="component" value="Chromosome 6"/>
</dbReference>
<keyword evidence="12" id="KW-0177">Collagen degradation</keyword>
<dbReference type="GO" id="GO:0030198">
    <property type="term" value="P:extracellular matrix organization"/>
    <property type="evidence" value="ECO:0007669"/>
    <property type="project" value="TreeGrafter"/>
</dbReference>
<evidence type="ECO:0000259" key="19">
    <source>
        <dbReference type="SMART" id="SM00235"/>
    </source>
</evidence>
<evidence type="ECO:0000256" key="6">
    <source>
        <dbReference type="ARBA" id="ARBA00022723"/>
    </source>
</evidence>
<dbReference type="GO" id="GO:0030574">
    <property type="term" value="P:collagen catabolic process"/>
    <property type="evidence" value="ECO:0007669"/>
    <property type="project" value="UniProtKB-KW"/>
</dbReference>
<keyword evidence="8" id="KW-0378">Hydrolase</keyword>
<keyword evidence="5" id="KW-0645">Protease</keyword>
<reference evidence="20" key="2">
    <citation type="submission" date="2025-08" db="UniProtKB">
        <authorList>
            <consortium name="Ensembl"/>
        </authorList>
    </citation>
    <scope>IDENTIFICATION</scope>
</reference>
<feature type="domain" description="Peptidase metallopeptidase" evidence="19">
    <location>
        <begin position="99"/>
        <end position="259"/>
    </location>
</feature>
<dbReference type="GO" id="GO:0031012">
    <property type="term" value="C:extracellular matrix"/>
    <property type="evidence" value="ECO:0007669"/>
    <property type="project" value="InterPro"/>
</dbReference>
<reference evidence="20" key="3">
    <citation type="submission" date="2025-09" db="UniProtKB">
        <authorList>
            <consortium name="Ensembl"/>
        </authorList>
    </citation>
    <scope>IDENTIFICATION</scope>
</reference>
<feature type="binding site" evidence="16">
    <location>
        <position position="195"/>
    </location>
    <ligand>
        <name>Ca(2+)</name>
        <dbReference type="ChEBI" id="CHEBI:29108"/>
        <label>3</label>
    </ligand>
</feature>
<feature type="binding site" evidence="16">
    <location>
        <position position="162"/>
    </location>
    <ligand>
        <name>Zn(2+)</name>
        <dbReference type="ChEBI" id="CHEBI:29105"/>
        <label>1</label>
    </ligand>
</feature>
<reference evidence="20 21" key="1">
    <citation type="submission" date="2020-06" db="EMBL/GenBank/DDBJ databases">
        <authorList>
            <consortium name="Wellcome Sanger Institute Data Sharing"/>
        </authorList>
    </citation>
    <scope>NUCLEOTIDE SEQUENCE [LARGE SCALE GENOMIC DNA]</scope>
</reference>
<feature type="binding site" evidence="16">
    <location>
        <position position="164"/>
    </location>
    <ligand>
        <name>Zn(2+)</name>
        <dbReference type="ChEBI" id="CHEBI:29105"/>
        <label>1</label>
    </ligand>
</feature>
<dbReference type="InterPro" id="IPR021190">
    <property type="entry name" value="Pept_M10A"/>
</dbReference>
<dbReference type="PANTHER" id="PTHR10201:SF151">
    <property type="entry name" value="INTERSTITIAL COLLAGENASE"/>
    <property type="match status" value="1"/>
</dbReference>
<evidence type="ECO:0000256" key="16">
    <source>
        <dbReference type="PIRSR" id="PIRSR621190-2"/>
    </source>
</evidence>
<evidence type="ECO:0000256" key="17">
    <source>
        <dbReference type="PIRSR" id="PIRSR621190-5"/>
    </source>
</evidence>
<dbReference type="GO" id="GO:0008270">
    <property type="term" value="F:zinc ion binding"/>
    <property type="evidence" value="ECO:0007669"/>
    <property type="project" value="InterPro"/>
</dbReference>
<proteinExistence type="inferred from homology"/>
<protein>
    <recommendedName>
        <fullName evidence="19">Peptidase metallopeptidase domain-containing protein</fullName>
    </recommendedName>
</protein>
<evidence type="ECO:0000256" key="14">
    <source>
        <dbReference type="ARBA" id="ARBA00023157"/>
    </source>
</evidence>
<feature type="binding site" evidence="16">
    <location>
        <position position="223"/>
    </location>
    <ligand>
        <name>Zn(2+)</name>
        <dbReference type="ChEBI" id="CHEBI:29105"/>
        <label>2</label>
        <note>catalytic</note>
    </ligand>
</feature>
<dbReference type="PRINTS" id="PR00138">
    <property type="entry name" value="MATRIXIN"/>
</dbReference>
<evidence type="ECO:0000256" key="8">
    <source>
        <dbReference type="ARBA" id="ARBA00022801"/>
    </source>
</evidence>
<keyword evidence="10 16" id="KW-0106">Calcium</keyword>
<dbReference type="InterPro" id="IPR033739">
    <property type="entry name" value="M10A_MMP"/>
</dbReference>
<feature type="binding site" evidence="16">
    <location>
        <position position="188"/>
    </location>
    <ligand>
        <name>Ca(2+)</name>
        <dbReference type="ChEBI" id="CHEBI:29108"/>
        <label>2</label>
    </ligand>
</feature>
<organism evidence="20 21">
    <name type="scientific">Denticeps clupeoides</name>
    <name type="common">denticle herring</name>
    <dbReference type="NCBI Taxonomy" id="299321"/>
    <lineage>
        <taxon>Eukaryota</taxon>
        <taxon>Metazoa</taxon>
        <taxon>Chordata</taxon>
        <taxon>Craniata</taxon>
        <taxon>Vertebrata</taxon>
        <taxon>Euteleostomi</taxon>
        <taxon>Actinopterygii</taxon>
        <taxon>Neopterygii</taxon>
        <taxon>Teleostei</taxon>
        <taxon>Clupei</taxon>
        <taxon>Clupeiformes</taxon>
        <taxon>Denticipitoidei</taxon>
        <taxon>Denticipitidae</taxon>
        <taxon>Denticeps</taxon>
    </lineage>
</organism>
<feature type="binding site" evidence="16">
    <location>
        <position position="213"/>
    </location>
    <ligand>
        <name>Zn(2+)</name>
        <dbReference type="ChEBI" id="CHEBI:29105"/>
        <label>2</label>
        <note>catalytic</note>
    </ligand>
</feature>
<feature type="active site" evidence="15">
    <location>
        <position position="214"/>
    </location>
</feature>
<comment type="cofactor">
    <cofactor evidence="16">
        <name>Zn(2+)</name>
        <dbReference type="ChEBI" id="CHEBI:29105"/>
    </cofactor>
    <text evidence="16">Binds 2 Zn(2+) ions per subunit.</text>
</comment>
<keyword evidence="11" id="KW-0482">Metalloprotease</keyword>
<sequence>MRSCHLLVLLSLAAAALSFPASTSVSRDDENLYLDRFYSSTEKTGKSFNKADMEKVRITEMQKFFKLNITGVLNSETLQMMKKPRCGVPDVGHYSVFGEGLKWQTNKLTYRIENYTPDMSTSEVDNAIERALQVWEQVTPLRFTRINVGIADIMISFGSRDHGDFYPFDGPDGTLAHAFAPSTGIGGDAHFDDDESFTFQSSNGYVLFLVAAHEFGHSLGLSHSEDPGALMYPVYSYTDPSRFVLPNDDVRGIQSLYGTKFVPFTQHNLLTIGC</sequence>
<feature type="binding site" evidence="16">
    <location>
        <position position="177"/>
    </location>
    <ligand>
        <name>Zn(2+)</name>
        <dbReference type="ChEBI" id="CHEBI:29105"/>
        <label>1</label>
    </ligand>
</feature>
<dbReference type="InterPro" id="IPR036365">
    <property type="entry name" value="PGBD-like_sf"/>
</dbReference>
<keyword evidence="9 16" id="KW-0862">Zinc</keyword>
<comment type="subcellular location">
    <subcellularLocation>
        <location evidence="1">Secreted</location>
        <location evidence="1">Extracellular space</location>
        <location evidence="1">Extracellular matrix</location>
    </subcellularLocation>
</comment>
<dbReference type="AlphaFoldDB" id="A0AAY4APP6"/>
<evidence type="ECO:0000256" key="11">
    <source>
        <dbReference type="ARBA" id="ARBA00023049"/>
    </source>
</evidence>
<keyword evidence="3" id="KW-0964">Secreted</keyword>
<dbReference type="PROSITE" id="PS00546">
    <property type="entry name" value="CYSTEINE_SWITCH"/>
    <property type="match status" value="1"/>
</dbReference>
<feature type="binding site" evidence="16">
    <location>
        <position position="152"/>
    </location>
    <ligand>
        <name>Ca(2+)</name>
        <dbReference type="ChEBI" id="CHEBI:29108"/>
        <label>2</label>
    </ligand>
</feature>
<dbReference type="Gene3D" id="3.40.390.10">
    <property type="entry name" value="Collagenase (Catalytic Domain)"/>
    <property type="match status" value="1"/>
</dbReference>
<keyword evidence="7 18" id="KW-0732">Signal</keyword>
<keyword evidence="6 16" id="KW-0479">Metal-binding</keyword>
<feature type="binding site" evidence="16">
    <location>
        <position position="118"/>
    </location>
    <ligand>
        <name>Ca(2+)</name>
        <dbReference type="ChEBI" id="CHEBI:29108"/>
        <label>1</label>
    </ligand>
</feature>
<dbReference type="InterPro" id="IPR021158">
    <property type="entry name" value="Pept_M10A_Zn_BS"/>
</dbReference>
<evidence type="ECO:0000256" key="3">
    <source>
        <dbReference type="ARBA" id="ARBA00022525"/>
    </source>
</evidence>
<dbReference type="Ensembl" id="ENSDCDT00010009799.1">
    <property type="protein sequence ID" value="ENSDCDP00010009321.1"/>
    <property type="gene ID" value="ENSDCDG00010004182.1"/>
</dbReference>
<dbReference type="SUPFAM" id="SSF47090">
    <property type="entry name" value="PGBD-like"/>
    <property type="match status" value="1"/>
</dbReference>
<keyword evidence="13" id="KW-0865">Zymogen</keyword>
<feature type="chain" id="PRO_5044250329" description="Peptidase metallopeptidase domain-containing protein" evidence="18">
    <location>
        <begin position="19"/>
        <end position="274"/>
    </location>
</feature>
<evidence type="ECO:0000256" key="4">
    <source>
        <dbReference type="ARBA" id="ARBA00022530"/>
    </source>
</evidence>
<dbReference type="CDD" id="cd04278">
    <property type="entry name" value="ZnMc_MMP"/>
    <property type="match status" value="1"/>
</dbReference>
<feature type="binding site" evidence="16">
    <location>
        <position position="190"/>
    </location>
    <ligand>
        <name>Zn(2+)</name>
        <dbReference type="ChEBI" id="CHEBI:29105"/>
        <label>1</label>
    </ligand>
</feature>
<dbReference type="SMART" id="SM00235">
    <property type="entry name" value="ZnMc"/>
    <property type="match status" value="1"/>
</dbReference>
<feature type="binding site" evidence="16">
    <location>
        <position position="195"/>
    </location>
    <ligand>
        <name>Ca(2+)</name>
        <dbReference type="ChEBI" id="CHEBI:29108"/>
        <label>1</label>
    </ligand>
</feature>
<feature type="binding site" evidence="16">
    <location>
        <position position="217"/>
    </location>
    <ligand>
        <name>Zn(2+)</name>
        <dbReference type="ChEBI" id="CHEBI:29105"/>
        <label>2</label>
        <note>catalytic</note>
    </ligand>
</feature>
<dbReference type="InterPro" id="IPR001818">
    <property type="entry name" value="Pept_M10_metallopeptidase"/>
</dbReference>
<evidence type="ECO:0000256" key="9">
    <source>
        <dbReference type="ARBA" id="ARBA00022833"/>
    </source>
</evidence>
<evidence type="ECO:0000313" key="21">
    <source>
        <dbReference type="Proteomes" id="UP000694580"/>
    </source>
</evidence>
<dbReference type="PANTHER" id="PTHR10201">
    <property type="entry name" value="MATRIX METALLOPROTEINASE"/>
    <property type="match status" value="1"/>
</dbReference>
<keyword evidence="4" id="KW-0272">Extracellular matrix</keyword>
<dbReference type="InterPro" id="IPR024079">
    <property type="entry name" value="MetalloPept_cat_dom_sf"/>
</dbReference>
<feature type="signal peptide" evidence="18">
    <location>
        <begin position="1"/>
        <end position="18"/>
    </location>
</feature>
<evidence type="ECO:0000256" key="5">
    <source>
        <dbReference type="ARBA" id="ARBA00022670"/>
    </source>
</evidence>
<evidence type="ECO:0000256" key="12">
    <source>
        <dbReference type="ARBA" id="ARBA00023105"/>
    </source>
</evidence>
<feature type="binding site" evidence="16">
    <location>
        <position position="193"/>
    </location>
    <ligand>
        <name>Ca(2+)</name>
        <dbReference type="ChEBI" id="CHEBI:29108"/>
        <label>1</label>
    </ligand>
</feature>
<feature type="binding site" evidence="16">
    <location>
        <position position="186"/>
    </location>
    <ligand>
        <name>Ca(2+)</name>
        <dbReference type="ChEBI" id="CHEBI:29108"/>
        <label>2</label>
    </ligand>
</feature>
<feature type="short sequence motif" description="Cysteine switch" evidence="17">
    <location>
        <begin position="84"/>
        <end position="91"/>
    </location>
</feature>
<feature type="binding site" evidence="16">
    <location>
        <position position="170"/>
    </location>
    <ligand>
        <name>Ca(2+)</name>
        <dbReference type="ChEBI" id="CHEBI:29108"/>
        <label>3</label>
    </ligand>
</feature>
<dbReference type="GO" id="GO:0006508">
    <property type="term" value="P:proteolysis"/>
    <property type="evidence" value="ECO:0007669"/>
    <property type="project" value="UniProtKB-KW"/>
</dbReference>
<dbReference type="SUPFAM" id="SSF55486">
    <property type="entry name" value="Metalloproteases ('zincins'), catalytic domain"/>
    <property type="match status" value="1"/>
</dbReference>
<comment type="cofactor">
    <cofactor evidence="16">
        <name>Ca(2+)</name>
        <dbReference type="ChEBI" id="CHEBI:29108"/>
    </cofactor>
    <text evidence="16">Can bind about 5 Ca(2+) ions per subunit.</text>
</comment>
<keyword evidence="14" id="KW-1015">Disulfide bond</keyword>